<dbReference type="Gene3D" id="1.10.10.60">
    <property type="entry name" value="Homeodomain-like"/>
    <property type="match status" value="1"/>
</dbReference>
<dbReference type="GO" id="GO:0003700">
    <property type="term" value="F:DNA-binding transcription factor activity"/>
    <property type="evidence" value="ECO:0007669"/>
    <property type="project" value="TreeGrafter"/>
</dbReference>
<organism evidence="7 8">
    <name type="scientific">Pseudooceanicola atlanticus</name>
    <dbReference type="NCBI Taxonomy" id="1461694"/>
    <lineage>
        <taxon>Bacteria</taxon>
        <taxon>Pseudomonadati</taxon>
        <taxon>Pseudomonadota</taxon>
        <taxon>Alphaproteobacteria</taxon>
        <taxon>Rhodobacterales</taxon>
        <taxon>Paracoccaceae</taxon>
        <taxon>Pseudooceanicola</taxon>
    </lineage>
</organism>
<dbReference type="EMBL" id="AQQX01000016">
    <property type="protein sequence ID" value="KGM46946.1"/>
    <property type="molecule type" value="Genomic_DNA"/>
</dbReference>
<evidence type="ECO:0000256" key="3">
    <source>
        <dbReference type="ARBA" id="ARBA00023163"/>
    </source>
</evidence>
<dbReference type="Pfam" id="PF00440">
    <property type="entry name" value="TetR_N"/>
    <property type="match status" value="1"/>
</dbReference>
<evidence type="ECO:0000256" key="5">
    <source>
        <dbReference type="SAM" id="MobiDB-lite"/>
    </source>
</evidence>
<dbReference type="InterPro" id="IPR036271">
    <property type="entry name" value="Tet_transcr_reg_TetR-rel_C_sf"/>
</dbReference>
<evidence type="ECO:0000259" key="6">
    <source>
        <dbReference type="PROSITE" id="PS50977"/>
    </source>
</evidence>
<evidence type="ECO:0000313" key="8">
    <source>
        <dbReference type="Proteomes" id="UP000030004"/>
    </source>
</evidence>
<dbReference type="SUPFAM" id="SSF46689">
    <property type="entry name" value="Homeodomain-like"/>
    <property type="match status" value="1"/>
</dbReference>
<evidence type="ECO:0000256" key="4">
    <source>
        <dbReference type="PROSITE-ProRule" id="PRU00335"/>
    </source>
</evidence>
<keyword evidence="8" id="KW-1185">Reference proteome</keyword>
<dbReference type="RefSeq" id="WP_043753774.1">
    <property type="nucleotide sequence ID" value="NZ_AQQX01000016.1"/>
</dbReference>
<evidence type="ECO:0000313" key="7">
    <source>
        <dbReference type="EMBL" id="KGM46946.1"/>
    </source>
</evidence>
<gene>
    <name evidence="7" type="ORF">ATO9_20675</name>
</gene>
<proteinExistence type="predicted"/>
<dbReference type="eggNOG" id="COG1309">
    <property type="taxonomic scope" value="Bacteria"/>
</dbReference>
<dbReference type="GO" id="GO:0000976">
    <property type="term" value="F:transcription cis-regulatory region binding"/>
    <property type="evidence" value="ECO:0007669"/>
    <property type="project" value="TreeGrafter"/>
</dbReference>
<accession>A0A0A0E7H0</accession>
<evidence type="ECO:0000256" key="1">
    <source>
        <dbReference type="ARBA" id="ARBA00023015"/>
    </source>
</evidence>
<sequence length="209" mass="23350">MSDDDVPPQKSPGPKMPGKRRKAQILGAATELFAEAGYEGTSLRAVAEKCGMTKAALYYHYDDKEALLKAVVEYRLTRMIEKLTDAVEGVPQDDPLARIRALVGTCARHIDEERAGWVVSSRIFWSIEQASDKAAMIALRDQFENLFRTEIARAIQAGQLAKVDAGMLTRMILSWLNYLPRWHRVDGPKSAEEVAMEFLGMTLHGVEAR</sequence>
<dbReference type="Proteomes" id="UP000030004">
    <property type="component" value="Unassembled WGS sequence"/>
</dbReference>
<dbReference type="PANTHER" id="PTHR30055:SF240">
    <property type="entry name" value="HTH-TYPE TRANSCRIPTIONAL REGULATOR ACRR"/>
    <property type="match status" value="1"/>
</dbReference>
<dbReference type="InterPro" id="IPR041490">
    <property type="entry name" value="KstR2_TetR_C"/>
</dbReference>
<dbReference type="PRINTS" id="PR00455">
    <property type="entry name" value="HTHTETR"/>
</dbReference>
<feature type="domain" description="HTH tetR-type" evidence="6">
    <location>
        <begin position="19"/>
        <end position="79"/>
    </location>
</feature>
<dbReference type="InterPro" id="IPR050109">
    <property type="entry name" value="HTH-type_TetR-like_transc_reg"/>
</dbReference>
<dbReference type="OrthoDB" id="9814200at2"/>
<dbReference type="InterPro" id="IPR001647">
    <property type="entry name" value="HTH_TetR"/>
</dbReference>
<name>A0A0A0E7H0_9RHOB</name>
<dbReference type="Pfam" id="PF17932">
    <property type="entry name" value="TetR_C_24"/>
    <property type="match status" value="1"/>
</dbReference>
<feature type="DNA-binding region" description="H-T-H motif" evidence="4">
    <location>
        <begin position="42"/>
        <end position="61"/>
    </location>
</feature>
<keyword evidence="1" id="KW-0805">Transcription regulation</keyword>
<dbReference type="AlphaFoldDB" id="A0A0A0E7H0"/>
<dbReference type="Gene3D" id="1.10.357.10">
    <property type="entry name" value="Tetracycline Repressor, domain 2"/>
    <property type="match status" value="1"/>
</dbReference>
<comment type="caution">
    <text evidence="7">The sequence shown here is derived from an EMBL/GenBank/DDBJ whole genome shotgun (WGS) entry which is preliminary data.</text>
</comment>
<protein>
    <recommendedName>
        <fullName evidence="6">HTH tetR-type domain-containing protein</fullName>
    </recommendedName>
</protein>
<dbReference type="PROSITE" id="PS50977">
    <property type="entry name" value="HTH_TETR_2"/>
    <property type="match status" value="1"/>
</dbReference>
<reference evidence="7 8" key="1">
    <citation type="journal article" date="2015" name="Antonie Van Leeuwenhoek">
        <title>Pseudooceanicola atlanticus gen. nov. sp. nov., isolated from surface seawater of the Atlantic Ocean and reclassification of Oceanicola batsensis, Oceanicola marinus, Oceanicola nitratireducens, Oceanicola nanhaiensis, Oceanicola antarcticus and Oceanicola flagellatus, as Pseudooceanicola batsensis comb. nov., Pseudooceanicola marinus comb. nov., Pseudooceanicola nitratireducens comb. nov., Pseudooceanicola nanhaiensis comb. nov., Pseudooceanicola antarcticus comb. nov., and Pseudooceanicola flagellatus comb. nov.</title>
        <authorList>
            <person name="Lai Q."/>
            <person name="Li G."/>
            <person name="Liu X."/>
            <person name="Du Y."/>
            <person name="Sun F."/>
            <person name="Shao Z."/>
        </authorList>
    </citation>
    <scope>NUCLEOTIDE SEQUENCE [LARGE SCALE GENOMIC DNA]</scope>
    <source>
        <strain evidence="7 8">22II-s11g</strain>
    </source>
</reference>
<keyword evidence="3" id="KW-0804">Transcription</keyword>
<dbReference type="InterPro" id="IPR009057">
    <property type="entry name" value="Homeodomain-like_sf"/>
</dbReference>
<keyword evidence="2 4" id="KW-0238">DNA-binding</keyword>
<feature type="region of interest" description="Disordered" evidence="5">
    <location>
        <begin position="1"/>
        <end position="21"/>
    </location>
</feature>
<evidence type="ECO:0000256" key="2">
    <source>
        <dbReference type="ARBA" id="ARBA00023125"/>
    </source>
</evidence>
<dbReference type="PANTHER" id="PTHR30055">
    <property type="entry name" value="HTH-TYPE TRANSCRIPTIONAL REGULATOR RUTR"/>
    <property type="match status" value="1"/>
</dbReference>
<dbReference type="SUPFAM" id="SSF48498">
    <property type="entry name" value="Tetracyclin repressor-like, C-terminal domain"/>
    <property type="match status" value="1"/>
</dbReference>